<evidence type="ECO:0000313" key="3">
    <source>
        <dbReference type="Proteomes" id="UP000326367"/>
    </source>
</evidence>
<dbReference type="Proteomes" id="UP000326367">
    <property type="component" value="Unassembled WGS sequence"/>
</dbReference>
<dbReference type="Pfam" id="PF11008">
    <property type="entry name" value="DUF2846"/>
    <property type="match status" value="1"/>
</dbReference>
<name>A0ABQ6T668_9GAMM</name>
<dbReference type="InterPro" id="IPR016596">
    <property type="entry name" value="UCP012335"/>
</dbReference>
<sequence>MAAAISLLSGCASVPMSDKGQVDVAKSFPVPEEGKAGVYVYRNSFVGQALKKDLRIDGECLGETANKVFFYTLVPGNQEHVISTESEFSPNDVKLYTEAGRNYFIQQSIKMGVFVGGAKLTVMPEAEGRREVAQLSLAQRGRCSK</sequence>
<dbReference type="InterPro" id="IPR022548">
    <property type="entry name" value="DUF2846"/>
</dbReference>
<keyword evidence="3" id="KW-1185">Reference proteome</keyword>
<feature type="domain" description="DUF2846" evidence="1">
    <location>
        <begin position="32"/>
        <end position="118"/>
    </location>
</feature>
<accession>A0ABQ6T668</accession>
<comment type="caution">
    <text evidence="2">The sequence shown here is derived from an EMBL/GenBank/DDBJ whole genome shotgun (WGS) entry which is preliminary data.</text>
</comment>
<reference evidence="2 3" key="1">
    <citation type="journal article" date="2020" name="Antonie Van Leeuwenhoek">
        <title>Stenotrophomonas cyclobalanopsidis sp. nov., isolated from the leaf spot disease of Cyclobalanopsis patelliformis.</title>
        <authorList>
            <person name="Bian D.R."/>
            <person name="Xue H."/>
            <person name="Piao C.G."/>
            <person name="Li Y."/>
        </authorList>
    </citation>
    <scope>NUCLEOTIDE SEQUENCE [LARGE SCALE GENOMIC DNA]</scope>
    <source>
        <strain evidence="2 3">TPQG1-4</strain>
    </source>
</reference>
<organism evidence="2 3">
    <name type="scientific">Stenotrophomonas cyclobalanopsidis</name>
    <dbReference type="NCBI Taxonomy" id="2771362"/>
    <lineage>
        <taxon>Bacteria</taxon>
        <taxon>Pseudomonadati</taxon>
        <taxon>Pseudomonadota</taxon>
        <taxon>Gammaproteobacteria</taxon>
        <taxon>Lysobacterales</taxon>
        <taxon>Lysobacteraceae</taxon>
        <taxon>Stenotrophomonas</taxon>
    </lineage>
</organism>
<evidence type="ECO:0000313" key="2">
    <source>
        <dbReference type="EMBL" id="KAA9004616.1"/>
    </source>
</evidence>
<gene>
    <name evidence="2" type="ORF">FJU31_00825</name>
</gene>
<dbReference type="PIRSF" id="PIRSF012335">
    <property type="entry name" value="UCP012335"/>
    <property type="match status" value="1"/>
</dbReference>
<proteinExistence type="predicted"/>
<evidence type="ECO:0000259" key="1">
    <source>
        <dbReference type="Pfam" id="PF11008"/>
    </source>
</evidence>
<dbReference type="EMBL" id="VYKI01000001">
    <property type="protein sequence ID" value="KAA9004616.1"/>
    <property type="molecule type" value="Genomic_DNA"/>
</dbReference>
<protein>
    <submittedName>
        <fullName evidence="2">DUF2846 domain-containing protein</fullName>
    </submittedName>
</protein>